<proteinExistence type="predicted"/>
<dbReference type="PROSITE" id="PS50089">
    <property type="entry name" value="ZF_RING_2"/>
    <property type="match status" value="1"/>
</dbReference>
<keyword evidence="2" id="KW-0479">Metal-binding</keyword>
<dbReference type="InterPro" id="IPR000315">
    <property type="entry name" value="Znf_B-box"/>
</dbReference>
<dbReference type="SUPFAM" id="SSF57850">
    <property type="entry name" value="RING/U-box"/>
    <property type="match status" value="1"/>
</dbReference>
<dbReference type="EMBL" id="CP111020">
    <property type="protein sequence ID" value="WAR14606.1"/>
    <property type="molecule type" value="Genomic_DNA"/>
</dbReference>
<dbReference type="PANTHER" id="PTHR22635">
    <property type="entry name" value="RING FINGER PROTEIN 207"/>
    <property type="match status" value="1"/>
</dbReference>
<organism evidence="9 10">
    <name type="scientific">Mya arenaria</name>
    <name type="common">Soft-shell clam</name>
    <dbReference type="NCBI Taxonomy" id="6604"/>
    <lineage>
        <taxon>Eukaryota</taxon>
        <taxon>Metazoa</taxon>
        <taxon>Spiralia</taxon>
        <taxon>Lophotrochozoa</taxon>
        <taxon>Mollusca</taxon>
        <taxon>Bivalvia</taxon>
        <taxon>Autobranchia</taxon>
        <taxon>Heteroconchia</taxon>
        <taxon>Euheterodonta</taxon>
        <taxon>Imparidentia</taxon>
        <taxon>Neoheterodontei</taxon>
        <taxon>Myida</taxon>
        <taxon>Myoidea</taxon>
        <taxon>Myidae</taxon>
        <taxon>Mya</taxon>
    </lineage>
</organism>
<keyword evidence="3 5" id="KW-0863">Zinc-finger</keyword>
<accession>A0ABY7F5K9</accession>
<evidence type="ECO:0000259" key="7">
    <source>
        <dbReference type="PROSITE" id="PS50089"/>
    </source>
</evidence>
<dbReference type="CDD" id="cd19814">
    <property type="entry name" value="Bbox1_RNF207-like"/>
    <property type="match status" value="1"/>
</dbReference>
<dbReference type="Gene3D" id="1.20.58.1540">
    <property type="entry name" value="Actin interacting protein 3, C-terminal domain"/>
    <property type="match status" value="1"/>
</dbReference>
<dbReference type="Gene3D" id="3.30.40.10">
    <property type="entry name" value="Zinc/RING finger domain, C3HC4 (zinc finger)"/>
    <property type="match status" value="1"/>
</dbReference>
<evidence type="ECO:0000256" key="5">
    <source>
        <dbReference type="PROSITE-ProRule" id="PRU00024"/>
    </source>
</evidence>
<evidence type="ECO:0000256" key="4">
    <source>
        <dbReference type="ARBA" id="ARBA00022833"/>
    </source>
</evidence>
<evidence type="ECO:0000256" key="1">
    <source>
        <dbReference type="ARBA" id="ARBA00021526"/>
    </source>
</evidence>
<evidence type="ECO:0000256" key="2">
    <source>
        <dbReference type="ARBA" id="ARBA00022723"/>
    </source>
</evidence>
<dbReference type="PROSITE" id="PS00518">
    <property type="entry name" value="ZF_RING_1"/>
    <property type="match status" value="1"/>
</dbReference>
<dbReference type="InterPro" id="IPR018957">
    <property type="entry name" value="Znf_C3HC4_RING-type"/>
</dbReference>
<dbReference type="PROSITE" id="PS50119">
    <property type="entry name" value="ZF_BBOX"/>
    <property type="match status" value="1"/>
</dbReference>
<dbReference type="InterPro" id="IPR013083">
    <property type="entry name" value="Znf_RING/FYVE/PHD"/>
</dbReference>
<gene>
    <name evidence="9" type="ORF">MAR_004711</name>
</gene>
<dbReference type="InterPro" id="IPR039320">
    <property type="entry name" value="RNF207"/>
</dbReference>
<dbReference type="Gene3D" id="3.30.160.60">
    <property type="entry name" value="Classic Zinc Finger"/>
    <property type="match status" value="1"/>
</dbReference>
<keyword evidence="10" id="KW-1185">Reference proteome</keyword>
<name>A0ABY7F5K9_MYAAR</name>
<feature type="compositionally biased region" description="Basic and acidic residues" evidence="6">
    <location>
        <begin position="779"/>
        <end position="795"/>
    </location>
</feature>
<protein>
    <recommendedName>
        <fullName evidence="1">RING finger protein 207</fullName>
    </recommendedName>
</protein>
<dbReference type="Proteomes" id="UP001164746">
    <property type="component" value="Chromosome 9"/>
</dbReference>
<dbReference type="InterPro" id="IPR017907">
    <property type="entry name" value="Znf_RING_CS"/>
</dbReference>
<feature type="region of interest" description="Disordered" evidence="6">
    <location>
        <begin position="734"/>
        <end position="795"/>
    </location>
</feature>
<keyword evidence="4" id="KW-0862">Zinc</keyword>
<evidence type="ECO:0000256" key="6">
    <source>
        <dbReference type="SAM" id="MobiDB-lite"/>
    </source>
</evidence>
<reference evidence="9" key="1">
    <citation type="submission" date="2022-11" db="EMBL/GenBank/DDBJ databases">
        <title>Centuries of genome instability and evolution in soft-shell clam transmissible cancer (bioRxiv).</title>
        <authorList>
            <person name="Hart S.F.M."/>
            <person name="Yonemitsu M.A."/>
            <person name="Giersch R.M."/>
            <person name="Beal B.F."/>
            <person name="Arriagada G."/>
            <person name="Davis B.W."/>
            <person name="Ostrander E.A."/>
            <person name="Goff S.P."/>
            <person name="Metzger M.J."/>
        </authorList>
    </citation>
    <scope>NUCLEOTIDE SEQUENCE</scope>
    <source>
        <strain evidence="9">MELC-2E11</strain>
        <tissue evidence="9">Siphon/mantle</tissue>
    </source>
</reference>
<evidence type="ECO:0000313" key="9">
    <source>
        <dbReference type="EMBL" id="WAR14606.1"/>
    </source>
</evidence>
<feature type="domain" description="B box-type" evidence="8">
    <location>
        <begin position="69"/>
        <end position="100"/>
    </location>
</feature>
<dbReference type="PANTHER" id="PTHR22635:SF0">
    <property type="entry name" value="RING FINGER PROTEIN 207"/>
    <property type="match status" value="1"/>
</dbReference>
<evidence type="ECO:0000259" key="8">
    <source>
        <dbReference type="PROSITE" id="PS50119"/>
    </source>
</evidence>
<dbReference type="InterPro" id="IPR001841">
    <property type="entry name" value="Znf_RING"/>
</dbReference>
<sequence length="795" mass="88567">MSGHVHLPADQLDIDDLESTRWNPLQCRLCTDQYQEPCILQCYHSFCAGCLANRVDDGRLTCPTSGEMFFCKTCSQPLCLQCREETHHAKMFSSHHVVLHTKHTRDSQKDCKVHREPYILFSTEKKVMLCINCFRDMKCSVRDGILLLKALLEEISTNSEREKHDISILYDAIQEQIAQTRDALYVEKEELFKNQLVSLRTFLPTLHVHLVTCAAFCSSTSKYEFLDFTYEMMRRLKAIIQVQQPLHPSQTSDIVTEYKTKLAKCLEPLLFPHRNGSPPVTSSATAATRFETNTTITMTSAGVRQDEAACSGESNRNSLQKRKSLKLKLLETKGRSLTREITVSDIKSCISTTEEKLDDHLIHVEGKQTGLEKHWEESLEMIAAEQEVYQAQLQDVCRLKSEIGSVKTILHKLMSFMSSIANVTQRLAPKAPSQRKESTIKRLSAEIKEPVKDVSVENVDNDSGEAKADEVDVTVNISLEKKTEPTDKDAKDTVDTVEVNIGAVGESIDVDKENVIDNIDTKAEESGTDSLSPNESTDADVHVIPIDADANDISDIIKVGPLIGLSPHMPDIAAEALRSERENSPMASGISPIVESEDTSSFSIVTSDSDEDTATILCSPTSEEAVKPGFVKDMIAKVCEMSKSIESMDEMTMSASKVGELSKSIESVDELAMSSTTVGEMSKSLDDEEEAAKSDCACTAVVFHENDSKAQVSREGESGIENDRVNQFVSINRLDGDGYEVEEGEDNADDVYKTKSLPELAQVFEPGELKQKKRRRSKSEKDRKDDKKNSDVKNR</sequence>
<dbReference type="Pfam" id="PF00097">
    <property type="entry name" value="zf-C3HC4"/>
    <property type="match status" value="1"/>
</dbReference>
<evidence type="ECO:0000256" key="3">
    <source>
        <dbReference type="ARBA" id="ARBA00022771"/>
    </source>
</evidence>
<evidence type="ECO:0000313" key="10">
    <source>
        <dbReference type="Proteomes" id="UP001164746"/>
    </source>
</evidence>
<feature type="domain" description="RING-type" evidence="7">
    <location>
        <begin position="27"/>
        <end position="63"/>
    </location>
</feature>
<feature type="compositionally biased region" description="Acidic residues" evidence="6">
    <location>
        <begin position="737"/>
        <end position="749"/>
    </location>
</feature>